<reference evidence="3 5" key="1">
    <citation type="journal article" date="2014" name="Genome Announc.">
        <title>Draft Genome Sequence of Xylella fastidiosa Pear Leaf Scorch Strain in Taiwan.</title>
        <authorList>
            <person name="Su C.C."/>
            <person name="Deng W.L."/>
            <person name="Jan F.J."/>
            <person name="Chang C.J."/>
            <person name="Huang H."/>
            <person name="Chen J."/>
        </authorList>
    </citation>
    <scope>NUCLEOTIDE SEQUENCE [LARGE SCALE GENOMIC DNA]</scope>
    <source>
        <strain evidence="3 5">PLS229</strain>
    </source>
</reference>
<dbReference type="KEGG" id="xtw:AB672_00890"/>
<reference evidence="4" key="2">
    <citation type="submission" date="2021-11" db="EMBL/GenBank/DDBJ databases">
        <title>Genome sequence of Xylella taiwanensis PLS432.</title>
        <authorList>
            <person name="Weng L.-W."/>
            <person name="Su C.-C."/>
            <person name="Tsai C.-W."/>
            <person name="Kuo C.-H."/>
        </authorList>
    </citation>
    <scope>NUCLEOTIDE SEQUENCE</scope>
    <source>
        <strain evidence="4">PLS432</strain>
    </source>
</reference>
<evidence type="ECO:0000256" key="1">
    <source>
        <dbReference type="SAM" id="SignalP"/>
    </source>
</evidence>
<comment type="caution">
    <text evidence="3">The sequence shown here is derived from an EMBL/GenBank/DDBJ whole genome shotgun (WGS) entry which is preliminary data.</text>
</comment>
<feature type="signal peptide" evidence="1">
    <location>
        <begin position="1"/>
        <end position="25"/>
    </location>
</feature>
<dbReference type="EMBL" id="JAJPPU010000002">
    <property type="protein sequence ID" value="MCD8472959.1"/>
    <property type="molecule type" value="Genomic_DNA"/>
</dbReference>
<keyword evidence="1" id="KW-0732">Signal</keyword>
<protein>
    <submittedName>
        <fullName evidence="4">DUF2059 domain-containing protein</fullName>
    </submittedName>
</protein>
<dbReference type="RefSeq" id="WP_038271117.1">
    <property type="nucleotide sequence ID" value="NZ_CP053627.1"/>
</dbReference>
<sequence length="173" mass="19581">MPTFHRLRCFTLFIAMSMAMPLATAAPPSDADVNRLLSASRAQSVLDSMLPQIEAMQQKQFDQIAAGHTLNTAQKAKLAQIHERTKQAIRKTLSWSELQPLYTDLYKRSFSREDVIAMAEFYESPAGQTLLDKTPALMQNLMVAIQKKMAPLMDDLLQDFDQIANTPKQDHRK</sequence>
<dbReference type="PATRIC" id="fig|1444770.3.peg.1440"/>
<feature type="chain" id="PRO_5004992563" evidence="1">
    <location>
        <begin position="26"/>
        <end position="173"/>
    </location>
</feature>
<feature type="domain" description="DUF2059" evidence="2">
    <location>
        <begin position="97"/>
        <end position="154"/>
    </location>
</feature>
<dbReference type="OrthoDB" id="490569at2"/>
<evidence type="ECO:0000313" key="3">
    <source>
        <dbReference type="EMBL" id="EWS78276.1"/>
    </source>
</evidence>
<evidence type="ECO:0000313" key="5">
    <source>
        <dbReference type="Proteomes" id="UP000020406"/>
    </source>
</evidence>
<dbReference type="eggNOG" id="COG3184">
    <property type="taxonomic scope" value="Bacteria"/>
</dbReference>
<gene>
    <name evidence="3" type="ORF">AF72_06045</name>
    <name evidence="4" type="ORF">LPH55_05650</name>
</gene>
<accession>Z9JKB5</accession>
<dbReference type="GeneID" id="68899832"/>
<dbReference type="Proteomes" id="UP001430701">
    <property type="component" value="Unassembled WGS sequence"/>
</dbReference>
<dbReference type="Pfam" id="PF09832">
    <property type="entry name" value="DUF2059"/>
    <property type="match status" value="1"/>
</dbReference>
<dbReference type="InterPro" id="IPR018637">
    <property type="entry name" value="DUF2059"/>
</dbReference>
<name>Z9JKB5_9GAMM</name>
<dbReference type="AlphaFoldDB" id="Z9JKB5"/>
<dbReference type="Proteomes" id="UP000020406">
    <property type="component" value="Unassembled WGS sequence"/>
</dbReference>
<dbReference type="EMBL" id="JDSQ01000008">
    <property type="protein sequence ID" value="EWS78276.1"/>
    <property type="molecule type" value="Genomic_DNA"/>
</dbReference>
<evidence type="ECO:0000259" key="2">
    <source>
        <dbReference type="Pfam" id="PF09832"/>
    </source>
</evidence>
<organism evidence="3 5">
    <name type="scientific">Xylella taiwanensis</name>
    <dbReference type="NCBI Taxonomy" id="1444770"/>
    <lineage>
        <taxon>Bacteria</taxon>
        <taxon>Pseudomonadati</taxon>
        <taxon>Pseudomonadota</taxon>
        <taxon>Gammaproteobacteria</taxon>
        <taxon>Lysobacterales</taxon>
        <taxon>Lysobacteraceae</taxon>
        <taxon>Xylella</taxon>
    </lineage>
</organism>
<dbReference type="STRING" id="1444770.AF72_06045"/>
<proteinExistence type="predicted"/>
<keyword evidence="6" id="KW-1185">Reference proteome</keyword>
<evidence type="ECO:0000313" key="4">
    <source>
        <dbReference type="EMBL" id="MCD8472959.1"/>
    </source>
</evidence>
<evidence type="ECO:0000313" key="6">
    <source>
        <dbReference type="Proteomes" id="UP001430701"/>
    </source>
</evidence>